<dbReference type="InterPro" id="IPR023996">
    <property type="entry name" value="TonB-dep_OMP_SusC/RagA"/>
</dbReference>
<dbReference type="GO" id="GO:0044718">
    <property type="term" value="P:siderophore transmembrane transport"/>
    <property type="evidence" value="ECO:0007669"/>
    <property type="project" value="TreeGrafter"/>
</dbReference>
<dbReference type="GO" id="GO:0009279">
    <property type="term" value="C:cell outer membrane"/>
    <property type="evidence" value="ECO:0007669"/>
    <property type="project" value="UniProtKB-SubCell"/>
</dbReference>
<dbReference type="InterPro" id="IPR036942">
    <property type="entry name" value="Beta-barrel_TonB_sf"/>
</dbReference>
<keyword evidence="9 10" id="KW-0998">Cell outer membrane</keyword>
<evidence type="ECO:0000256" key="6">
    <source>
        <dbReference type="ARBA" id="ARBA00023077"/>
    </source>
</evidence>
<dbReference type="Pfam" id="PF00593">
    <property type="entry name" value="TonB_dep_Rec_b-barrel"/>
    <property type="match status" value="1"/>
</dbReference>
<dbReference type="GO" id="GO:0015344">
    <property type="term" value="F:siderophore uptake transmembrane transporter activity"/>
    <property type="evidence" value="ECO:0007669"/>
    <property type="project" value="TreeGrafter"/>
</dbReference>
<evidence type="ECO:0000256" key="2">
    <source>
        <dbReference type="ARBA" id="ARBA00022448"/>
    </source>
</evidence>
<protein>
    <submittedName>
        <fullName evidence="15">SusC/RagA family TonB-linked outer membrane protein</fullName>
    </submittedName>
</protein>
<dbReference type="Gene3D" id="2.40.170.20">
    <property type="entry name" value="TonB-dependent receptor, beta-barrel domain"/>
    <property type="match status" value="1"/>
</dbReference>
<evidence type="ECO:0000256" key="1">
    <source>
        <dbReference type="ARBA" id="ARBA00004571"/>
    </source>
</evidence>
<dbReference type="Gene3D" id="2.60.40.1120">
    <property type="entry name" value="Carboxypeptidase-like, regulatory domain"/>
    <property type="match status" value="1"/>
</dbReference>
<dbReference type="Pfam" id="PF07715">
    <property type="entry name" value="Plug"/>
    <property type="match status" value="1"/>
</dbReference>
<dbReference type="PANTHER" id="PTHR30069:SF29">
    <property type="entry name" value="HEMOGLOBIN AND HEMOGLOBIN-HAPTOGLOBIN-BINDING PROTEIN 1-RELATED"/>
    <property type="match status" value="1"/>
</dbReference>
<evidence type="ECO:0000256" key="8">
    <source>
        <dbReference type="ARBA" id="ARBA00023170"/>
    </source>
</evidence>
<proteinExistence type="inferred from homology"/>
<keyword evidence="4 10" id="KW-0812">Transmembrane</keyword>
<evidence type="ECO:0000256" key="3">
    <source>
        <dbReference type="ARBA" id="ARBA00022452"/>
    </source>
</evidence>
<keyword evidence="8" id="KW-0675">Receptor</keyword>
<dbReference type="SUPFAM" id="SSF56935">
    <property type="entry name" value="Porins"/>
    <property type="match status" value="1"/>
</dbReference>
<keyword evidence="2 10" id="KW-0813">Transport</keyword>
<dbReference type="Proteomes" id="UP000576082">
    <property type="component" value="Unassembled WGS sequence"/>
</dbReference>
<evidence type="ECO:0000313" key="15">
    <source>
        <dbReference type="EMBL" id="NME67325.1"/>
    </source>
</evidence>
<reference evidence="15 16" key="1">
    <citation type="submission" date="2020-04" db="EMBL/GenBank/DDBJ databases">
        <title>Flammeovirga sp. SR4, a novel species isolated from seawater.</title>
        <authorList>
            <person name="Wang X."/>
        </authorList>
    </citation>
    <scope>NUCLEOTIDE SEQUENCE [LARGE SCALE GENOMIC DNA]</scope>
    <source>
        <strain evidence="15 16">ATCC 23126</strain>
    </source>
</reference>
<dbReference type="InterPro" id="IPR037066">
    <property type="entry name" value="Plug_dom_sf"/>
</dbReference>
<evidence type="ECO:0000256" key="11">
    <source>
        <dbReference type="RuleBase" id="RU003357"/>
    </source>
</evidence>
<keyword evidence="5 12" id="KW-0732">Signal</keyword>
<evidence type="ECO:0000256" key="7">
    <source>
        <dbReference type="ARBA" id="ARBA00023136"/>
    </source>
</evidence>
<accession>A0A7X9P105</accession>
<dbReference type="InterPro" id="IPR000531">
    <property type="entry name" value="Beta-barrel_TonB"/>
</dbReference>
<dbReference type="InterPro" id="IPR039426">
    <property type="entry name" value="TonB-dep_rcpt-like"/>
</dbReference>
<dbReference type="SUPFAM" id="SSF49464">
    <property type="entry name" value="Carboxypeptidase regulatory domain-like"/>
    <property type="match status" value="1"/>
</dbReference>
<dbReference type="Gene3D" id="2.170.130.10">
    <property type="entry name" value="TonB-dependent receptor, plug domain"/>
    <property type="match status" value="1"/>
</dbReference>
<feature type="domain" description="TonB-dependent receptor-like beta-barrel" evidence="13">
    <location>
        <begin position="456"/>
        <end position="903"/>
    </location>
</feature>
<evidence type="ECO:0000313" key="16">
    <source>
        <dbReference type="Proteomes" id="UP000576082"/>
    </source>
</evidence>
<keyword evidence="7 10" id="KW-0472">Membrane</keyword>
<dbReference type="Pfam" id="PF13715">
    <property type="entry name" value="CarbopepD_reg_2"/>
    <property type="match status" value="1"/>
</dbReference>
<feature type="domain" description="TonB-dependent receptor plug" evidence="14">
    <location>
        <begin position="121"/>
        <end position="236"/>
    </location>
</feature>
<dbReference type="NCBIfam" id="TIGR04057">
    <property type="entry name" value="SusC_RagA_signa"/>
    <property type="match status" value="1"/>
</dbReference>
<dbReference type="PROSITE" id="PS52016">
    <property type="entry name" value="TONB_DEPENDENT_REC_3"/>
    <property type="match status" value="1"/>
</dbReference>
<dbReference type="RefSeq" id="WP_169655586.1">
    <property type="nucleotide sequence ID" value="NZ_JABANE010000009.1"/>
</dbReference>
<comment type="caution">
    <text evidence="15">The sequence shown here is derived from an EMBL/GenBank/DDBJ whole genome shotgun (WGS) entry which is preliminary data.</text>
</comment>
<dbReference type="AlphaFoldDB" id="A0A7X9P105"/>
<evidence type="ECO:0000256" key="12">
    <source>
        <dbReference type="SAM" id="SignalP"/>
    </source>
</evidence>
<keyword evidence="3 10" id="KW-1134">Transmembrane beta strand</keyword>
<dbReference type="InterPro" id="IPR008969">
    <property type="entry name" value="CarboxyPept-like_regulatory"/>
</dbReference>
<dbReference type="PANTHER" id="PTHR30069">
    <property type="entry name" value="TONB-DEPENDENT OUTER MEMBRANE RECEPTOR"/>
    <property type="match status" value="1"/>
</dbReference>
<keyword evidence="16" id="KW-1185">Reference proteome</keyword>
<feature type="chain" id="PRO_5031096326" evidence="12">
    <location>
        <begin position="21"/>
        <end position="1066"/>
    </location>
</feature>
<evidence type="ECO:0000256" key="10">
    <source>
        <dbReference type="PROSITE-ProRule" id="PRU01360"/>
    </source>
</evidence>
<feature type="signal peptide" evidence="12">
    <location>
        <begin position="1"/>
        <end position="20"/>
    </location>
</feature>
<comment type="subcellular location">
    <subcellularLocation>
        <location evidence="1 10">Cell outer membrane</location>
        <topology evidence="1 10">Multi-pass membrane protein</topology>
    </subcellularLocation>
</comment>
<keyword evidence="6 11" id="KW-0798">TonB box</keyword>
<comment type="similarity">
    <text evidence="10 11">Belongs to the TonB-dependent receptor family.</text>
</comment>
<organism evidence="15 16">
    <name type="scientific">Flammeovirga aprica JL-4</name>
    <dbReference type="NCBI Taxonomy" id="694437"/>
    <lineage>
        <taxon>Bacteria</taxon>
        <taxon>Pseudomonadati</taxon>
        <taxon>Bacteroidota</taxon>
        <taxon>Cytophagia</taxon>
        <taxon>Cytophagales</taxon>
        <taxon>Flammeovirgaceae</taxon>
        <taxon>Flammeovirga</taxon>
    </lineage>
</organism>
<sequence>MKKAIMLLSLLMSMAFATFAQERTVSGVITDSNGEPLPGVAVILKGTTQGTVSNIDGGYRLAVSGQNPTLVYKLVGFVEIEKAVGSSSTISFSMEEDMKQLDEVVVTALGFEESRDKMGSAPSKIAAESIVDSGEASLINGMAGKASGVNIVRSSGDPGAGSYIQIRGQSTIQSNLQPLVVVDGIPINNSSRGDGVDGVSQQSRMNDINPNDIETMQILKGASAAALWGSRAANGVIVITTKKGSSAGKKINVQYRTSYSIDQVNVKPELQSTFGQGRGGSWSVSPESWGDKISERAGGLDEVNTSGASFVSATGNVIYPINTKNSKTTYDDSNWDQVYGTGSYWENNLSISGGDRDGSFMFSISDLDQNGIIKNSSYKRTTARLNTMKRFGDKFKLTNTLNYTHTSSDRVQKGSNTAGLMLGLLRTPADFDNTDYIGTIVEDGKVPQENMHRAYRAPNGSSNPIYNNPNWTVNNQKNPSKVNRFIGSVEAQLLPASWVDVTLRTGVDYYNELRSSYFPVNSAGNTAGKYEEDNLSEIQFNTDLFARVQKEITPDLQFTGLLGFNYNQRDYTANGAEMQNFIIADAPPSFDNATSENTTPYNYYETKKIAAMYGSVNFGYKDKLFVNGTLRGEAASTYGENANSVYYYPSADAAYQILNNSTGALSFAKVRASIGQVGIEPLPYRSLTYYESAEFTESWGPSLNMSGYGGGFRRSDVSGNPNLKPEIKTEWEIGTDLRFLADKGRLGVTYFQNETKDVLFNTELAPSSGYAGQYGNSATLENQGIEVDLGYDVFSNSDWRVSLDLNWTKIENKVTDLKGTKSIFLNGFTGSSSRAVEGYPVGVLWGGKFARNEDGSYDLDDNGFPKQALEEGVIGDPNPDWRGGLGLTVSYKGFRVYALIEHSQGGDVWNGTNGVLDHFGRSGRSVVESVAPSELKTYGGGAIASGDTFRGVVRDFGAGPVALDESWYRSLGGGFGPVGEQFVEDATWTRLRELTMSYSLRSPGLKKALKVSSIDLSITGRNLFLWTDYSGVDPETNLTGVSNGRGLDYFNNPNTRSWVFTAAFNW</sequence>
<dbReference type="NCBIfam" id="TIGR04056">
    <property type="entry name" value="OMP_RagA_SusC"/>
    <property type="match status" value="1"/>
</dbReference>
<evidence type="ECO:0000256" key="5">
    <source>
        <dbReference type="ARBA" id="ARBA00022729"/>
    </source>
</evidence>
<evidence type="ECO:0000259" key="13">
    <source>
        <dbReference type="Pfam" id="PF00593"/>
    </source>
</evidence>
<evidence type="ECO:0000256" key="9">
    <source>
        <dbReference type="ARBA" id="ARBA00023237"/>
    </source>
</evidence>
<dbReference type="EMBL" id="JABANE010000009">
    <property type="protein sequence ID" value="NME67325.1"/>
    <property type="molecule type" value="Genomic_DNA"/>
</dbReference>
<name>A0A7X9P105_9BACT</name>
<dbReference type="InterPro" id="IPR012910">
    <property type="entry name" value="Plug_dom"/>
</dbReference>
<gene>
    <name evidence="15" type="ORF">HHU12_05055</name>
</gene>
<dbReference type="InterPro" id="IPR023997">
    <property type="entry name" value="TonB-dep_OMP_SusC/RagA_CS"/>
</dbReference>
<evidence type="ECO:0000256" key="4">
    <source>
        <dbReference type="ARBA" id="ARBA00022692"/>
    </source>
</evidence>
<evidence type="ECO:0000259" key="14">
    <source>
        <dbReference type="Pfam" id="PF07715"/>
    </source>
</evidence>